<gene>
    <name evidence="1" type="ORF">M513_08710</name>
</gene>
<name>A0A085LZT7_9BILA</name>
<dbReference type="EMBL" id="KL363253">
    <property type="protein sequence ID" value="KFD50483.1"/>
    <property type="molecule type" value="Genomic_DNA"/>
</dbReference>
<evidence type="ECO:0000313" key="1">
    <source>
        <dbReference type="EMBL" id="KFD50483.1"/>
    </source>
</evidence>
<organism evidence="1 2">
    <name type="scientific">Trichuris suis</name>
    <name type="common">pig whipworm</name>
    <dbReference type="NCBI Taxonomy" id="68888"/>
    <lineage>
        <taxon>Eukaryota</taxon>
        <taxon>Metazoa</taxon>
        <taxon>Ecdysozoa</taxon>
        <taxon>Nematoda</taxon>
        <taxon>Enoplea</taxon>
        <taxon>Dorylaimia</taxon>
        <taxon>Trichinellida</taxon>
        <taxon>Trichuridae</taxon>
        <taxon>Trichuris</taxon>
    </lineage>
</organism>
<dbReference type="AlphaFoldDB" id="A0A085LZT7"/>
<dbReference type="Proteomes" id="UP000030764">
    <property type="component" value="Unassembled WGS sequence"/>
</dbReference>
<evidence type="ECO:0000313" key="2">
    <source>
        <dbReference type="Proteomes" id="UP000030764"/>
    </source>
</evidence>
<sequence>MIDLTNGLGYPLAVKPWTDEDCLSVTGKFPQGSDGENIVYVSFEKDCDIRGAYVGVPVKMTPAVR</sequence>
<proteinExistence type="predicted"/>
<reference evidence="1 2" key="1">
    <citation type="journal article" date="2014" name="Nat. Genet.">
        <title>Genome and transcriptome of the porcine whipworm Trichuris suis.</title>
        <authorList>
            <person name="Jex A.R."/>
            <person name="Nejsum P."/>
            <person name="Schwarz E.M."/>
            <person name="Hu L."/>
            <person name="Young N.D."/>
            <person name="Hall R.S."/>
            <person name="Korhonen P.K."/>
            <person name="Liao S."/>
            <person name="Thamsborg S."/>
            <person name="Xia J."/>
            <person name="Xu P."/>
            <person name="Wang S."/>
            <person name="Scheerlinck J.P."/>
            <person name="Hofmann A."/>
            <person name="Sternberg P.W."/>
            <person name="Wang J."/>
            <person name="Gasser R.B."/>
        </authorList>
    </citation>
    <scope>NUCLEOTIDE SEQUENCE [LARGE SCALE GENOMIC DNA]</scope>
    <source>
        <strain evidence="1">DCEP-RM93M</strain>
    </source>
</reference>
<accession>A0A085LZT7</accession>
<keyword evidence="2" id="KW-1185">Reference proteome</keyword>
<protein>
    <submittedName>
        <fullName evidence="1">Uncharacterized protein</fullName>
    </submittedName>
</protein>